<evidence type="ECO:0000256" key="9">
    <source>
        <dbReference type="ARBA" id="ARBA00022490"/>
    </source>
</evidence>
<keyword evidence="17 34" id="KW-0547">Nucleotide-binding</keyword>
<dbReference type="VEuPathDB" id="PiroplasmaDB:TA16570"/>
<dbReference type="CDD" id="cd05117">
    <property type="entry name" value="STKc_CAMK"/>
    <property type="match status" value="1"/>
</dbReference>
<evidence type="ECO:0000256" key="26">
    <source>
        <dbReference type="ARBA" id="ARBA00023273"/>
    </source>
</evidence>
<evidence type="ECO:0000256" key="4">
    <source>
        <dbReference type="ARBA" id="ARBA00004425"/>
    </source>
</evidence>
<evidence type="ECO:0000256" key="32">
    <source>
        <dbReference type="ARBA" id="ARBA00060437"/>
    </source>
</evidence>
<evidence type="ECO:0000256" key="3">
    <source>
        <dbReference type="ARBA" id="ARBA00004342"/>
    </source>
</evidence>
<evidence type="ECO:0000313" key="38">
    <source>
        <dbReference type="EMBL" id="SVP90268.1"/>
    </source>
</evidence>
<evidence type="ECO:0000256" key="29">
    <source>
        <dbReference type="ARBA" id="ARBA00047899"/>
    </source>
</evidence>
<keyword evidence="25" id="KW-0564">Palmitate</keyword>
<dbReference type="SUPFAM" id="SSF56112">
    <property type="entry name" value="Protein kinase-like (PK-like)"/>
    <property type="match status" value="1"/>
</dbReference>
<dbReference type="InterPro" id="IPR000719">
    <property type="entry name" value="Prot_kinase_dom"/>
</dbReference>
<evidence type="ECO:0000256" key="15">
    <source>
        <dbReference type="ARBA" id="ARBA00022723"/>
    </source>
</evidence>
<evidence type="ECO:0000256" key="18">
    <source>
        <dbReference type="ARBA" id="ARBA00022777"/>
    </source>
</evidence>
<dbReference type="PROSITE" id="PS50011">
    <property type="entry name" value="PROTEIN_KINASE_DOM"/>
    <property type="match status" value="1"/>
</dbReference>
<comment type="subcellular location">
    <subcellularLocation>
        <location evidence="3">Cell membrane</location>
        <topology evidence="3">Lipid-anchor</topology>
        <orientation evidence="3">Cytoplasmic side</orientation>
    </subcellularLocation>
    <subcellularLocation>
        <location evidence="2">Cell projection</location>
        <location evidence="2">Cilium</location>
        <location evidence="2">Flagellum</location>
    </subcellularLocation>
    <subcellularLocation>
        <location evidence="5">Cytoplasm</location>
    </subcellularLocation>
    <subcellularLocation>
        <location evidence="4">Host cell membrane</location>
        <topology evidence="4">Lipid-anchor</topology>
    </subcellularLocation>
    <subcellularLocation>
        <location evidence="32">Parasitophorous vacuole membrane</location>
        <topology evidence="32">Lipid-anchor</topology>
    </subcellularLocation>
</comment>
<evidence type="ECO:0000256" key="2">
    <source>
        <dbReference type="ARBA" id="ARBA00004230"/>
    </source>
</evidence>
<dbReference type="EMBL" id="UIVT01000001">
    <property type="protein sequence ID" value="SVP89127.1"/>
    <property type="molecule type" value="Genomic_DNA"/>
</dbReference>
<dbReference type="GO" id="GO:0005886">
    <property type="term" value="C:plasma membrane"/>
    <property type="evidence" value="ECO:0007669"/>
    <property type="project" value="UniProtKB-SubCell"/>
</dbReference>
<keyword evidence="24" id="KW-0472">Membrane</keyword>
<dbReference type="GO" id="GO:0005509">
    <property type="term" value="F:calcium ion binding"/>
    <property type="evidence" value="ECO:0007669"/>
    <property type="project" value="InterPro"/>
</dbReference>
<dbReference type="InterPro" id="IPR011992">
    <property type="entry name" value="EF-hand-dom_pair"/>
</dbReference>
<evidence type="ECO:0000259" key="36">
    <source>
        <dbReference type="PROSITE" id="PS50222"/>
    </source>
</evidence>
<dbReference type="PROSITE" id="PS00107">
    <property type="entry name" value="PROTEIN_KINASE_ATP"/>
    <property type="match status" value="1"/>
</dbReference>
<dbReference type="GO" id="GO:0031514">
    <property type="term" value="C:motile cilium"/>
    <property type="evidence" value="ECO:0007669"/>
    <property type="project" value="UniProtKB-SubCell"/>
</dbReference>
<evidence type="ECO:0000256" key="30">
    <source>
        <dbReference type="ARBA" id="ARBA00048679"/>
    </source>
</evidence>
<evidence type="ECO:0000256" key="34">
    <source>
        <dbReference type="PROSITE-ProRule" id="PRU10141"/>
    </source>
</evidence>
<evidence type="ECO:0000256" key="1">
    <source>
        <dbReference type="ARBA" id="ARBA00001946"/>
    </source>
</evidence>
<evidence type="ECO:0000256" key="31">
    <source>
        <dbReference type="ARBA" id="ARBA00056933"/>
    </source>
</evidence>
<dbReference type="PANTHER" id="PTHR24349">
    <property type="entry name" value="SERINE/THREONINE-PROTEIN KINASE"/>
    <property type="match status" value="1"/>
</dbReference>
<dbReference type="InterPro" id="IPR017441">
    <property type="entry name" value="Protein_kinase_ATP_BS"/>
</dbReference>
<accession>A0A3B0MGI9</accession>
<dbReference type="FunFam" id="3.30.200.20:FF:000315">
    <property type="entry name" value="Calcium-dependent protein kinase 3"/>
    <property type="match status" value="1"/>
</dbReference>
<sequence>MGCKCSRPRELDSLTLKRQSDSAETTDRMSFDSDIKLKPSMYIGNIKDEFKNLFTVCRKLGSGAYGTVFLCKKTNGTKEYAVKVINKLKSPSSNDSSRLLREVKYLKELDHPNIAKLYDVYEDSVAYYIVMEPCYGGELFDEIIKRQRINEYESACLIKQVLSGVCYLHKNNIVHRDLKPENLLLEKPGSVDRIKIVDFGLSAHFGNNFLKERLGTVYYIAPEVLNRNYHEKCDVWSCGIILYILLCGYPPFTSPMDTEIIRLIIAGNYSYPDKEWHDVSDEAKNLIDLMLTYNPDKRISAAQALNHPWILKFSKAGKAAPPTKSMSLALKNLKTFTKTQKFEQAVMLLMANKFTSNDEINELSKLFSELDTNGDGTLDRSELIEGYRSIKQNLRDGCSRMTDEEIEEEVDEIIRACDLDHSGSIDYSEFITGCIDKLTLLSKERLKLAFSIFDIDGSGKISNSELSQILGVSNGPNIFNQILKEIDTNDDGEIDFEEFERMLDKITIE</sequence>
<evidence type="ECO:0000256" key="23">
    <source>
        <dbReference type="ARBA" id="ARBA00023069"/>
    </source>
</evidence>
<dbReference type="PROSITE" id="PS00108">
    <property type="entry name" value="PROTEIN_KINASE_ST"/>
    <property type="match status" value="1"/>
</dbReference>
<organism evidence="37">
    <name type="scientific">Theileria annulata</name>
    <dbReference type="NCBI Taxonomy" id="5874"/>
    <lineage>
        <taxon>Eukaryota</taxon>
        <taxon>Sar</taxon>
        <taxon>Alveolata</taxon>
        <taxon>Apicomplexa</taxon>
        <taxon>Aconoidasida</taxon>
        <taxon>Piroplasmida</taxon>
        <taxon>Theileriidae</taxon>
        <taxon>Theileria</taxon>
    </lineage>
</organism>
<comment type="function">
    <text evidence="31">Calcium-dependent protein kinase which acts as a sensor and effector of intracellular Ca(2+) levels probably in part downstream of cGMP-activated PKG kinase. During the liver stage, involved in sporozoite motility and thus in sporozoite invasion of host hepatocytes, probably together with CDPK4 and CDPK5. In the mosquito midgut and during the last stage of male gamete exflagellation, may play a role in the rupture of the host erythrocyte membrane. In the mosquito midgut, required for the differentiation of the zygote into the ookinete by promoting the translational activation of a subset of repressed mRNAs; these mRNAs are kept repressed in the zygote by the DOZI- or CITH-containing mRNP complexes. Dispensable during the asexual blood stage.</text>
</comment>
<keyword evidence="27" id="KW-0449">Lipoprotein</keyword>
<dbReference type="Pfam" id="PF00069">
    <property type="entry name" value="Pkinase"/>
    <property type="match status" value="1"/>
</dbReference>
<evidence type="ECO:0000256" key="6">
    <source>
        <dbReference type="ARBA" id="ARBA00011245"/>
    </source>
</evidence>
<evidence type="ECO:0000256" key="11">
    <source>
        <dbReference type="ARBA" id="ARBA00022527"/>
    </source>
</evidence>
<dbReference type="PROSITE" id="PS50222">
    <property type="entry name" value="EF_HAND_2"/>
    <property type="match status" value="4"/>
</dbReference>
<dbReference type="InterPro" id="IPR011009">
    <property type="entry name" value="Kinase-like_dom_sf"/>
</dbReference>
<dbReference type="InterPro" id="IPR002048">
    <property type="entry name" value="EF_hand_dom"/>
</dbReference>
<keyword evidence="9" id="KW-0963">Cytoplasm</keyword>
<dbReference type="FunFam" id="1.10.510.10:FF:000398">
    <property type="entry name" value="Calcium-dependent protein kinase 1"/>
    <property type="match status" value="1"/>
</dbReference>
<feature type="domain" description="EF-hand" evidence="36">
    <location>
        <begin position="441"/>
        <end position="470"/>
    </location>
</feature>
<feature type="domain" description="EF-hand" evidence="36">
    <location>
        <begin position="358"/>
        <end position="393"/>
    </location>
</feature>
<protein>
    <recommendedName>
        <fullName evidence="33">Calcium-dependent protein kinase 1</fullName>
        <ecNumber evidence="7">2.7.11.1</ecNumber>
    </recommendedName>
</protein>
<dbReference type="Gene3D" id="1.10.238.10">
    <property type="entry name" value="EF-hand"/>
    <property type="match status" value="2"/>
</dbReference>
<evidence type="ECO:0000256" key="5">
    <source>
        <dbReference type="ARBA" id="ARBA00004496"/>
    </source>
</evidence>
<name>A0A3B0MGI9_THEAN</name>
<comment type="catalytic activity">
    <reaction evidence="30">
        <text>L-seryl-[protein] + ATP = O-phospho-L-seryl-[protein] + ADP + H(+)</text>
        <dbReference type="Rhea" id="RHEA:17989"/>
        <dbReference type="Rhea" id="RHEA-COMP:9863"/>
        <dbReference type="Rhea" id="RHEA-COMP:11604"/>
        <dbReference type="ChEBI" id="CHEBI:15378"/>
        <dbReference type="ChEBI" id="CHEBI:29999"/>
        <dbReference type="ChEBI" id="CHEBI:30616"/>
        <dbReference type="ChEBI" id="CHEBI:83421"/>
        <dbReference type="ChEBI" id="CHEBI:456216"/>
        <dbReference type="EC" id="2.7.11.1"/>
    </reaction>
</comment>
<keyword evidence="15" id="KW-0479">Metal-binding</keyword>
<feature type="domain" description="Protein kinase" evidence="35">
    <location>
        <begin position="54"/>
        <end position="310"/>
    </location>
</feature>
<evidence type="ECO:0000256" key="28">
    <source>
        <dbReference type="ARBA" id="ARBA00024334"/>
    </source>
</evidence>
<dbReference type="InterPro" id="IPR050205">
    <property type="entry name" value="CDPK_Ser/Thr_kinases"/>
</dbReference>
<keyword evidence="12" id="KW-0597">Phosphoprotein</keyword>
<keyword evidence="23" id="KW-0969">Cilium</keyword>
<evidence type="ECO:0000256" key="8">
    <source>
        <dbReference type="ARBA" id="ARBA00022475"/>
    </source>
</evidence>
<dbReference type="InterPro" id="IPR018247">
    <property type="entry name" value="EF_Hand_1_Ca_BS"/>
</dbReference>
<keyword evidence="10" id="KW-1032">Host cell membrane</keyword>
<keyword evidence="20 34" id="KW-0067">ATP-binding</keyword>
<keyword evidence="19" id="KW-0106">Calcium</keyword>
<evidence type="ECO:0000256" key="7">
    <source>
        <dbReference type="ARBA" id="ARBA00012513"/>
    </source>
</evidence>
<dbReference type="Pfam" id="PF13499">
    <property type="entry name" value="EF-hand_7"/>
    <property type="match status" value="2"/>
</dbReference>
<keyword evidence="22" id="KW-1043">Host membrane</keyword>
<keyword evidence="26" id="KW-0966">Cell projection</keyword>
<evidence type="ECO:0000256" key="12">
    <source>
        <dbReference type="ARBA" id="ARBA00022553"/>
    </source>
</evidence>
<dbReference type="CDD" id="cd00051">
    <property type="entry name" value="EFh"/>
    <property type="match status" value="1"/>
</dbReference>
<dbReference type="Gene3D" id="3.30.200.20">
    <property type="entry name" value="Phosphorylase Kinase, domain 1"/>
    <property type="match status" value="1"/>
</dbReference>
<evidence type="ECO:0000256" key="25">
    <source>
        <dbReference type="ARBA" id="ARBA00023139"/>
    </source>
</evidence>
<keyword evidence="11" id="KW-0723">Serine/threonine-protein kinase</keyword>
<evidence type="ECO:0000256" key="14">
    <source>
        <dbReference type="ARBA" id="ARBA00022707"/>
    </source>
</evidence>
<evidence type="ECO:0000256" key="20">
    <source>
        <dbReference type="ARBA" id="ARBA00022840"/>
    </source>
</evidence>
<dbReference type="Gene3D" id="1.10.510.10">
    <property type="entry name" value="Transferase(Phosphotransferase) domain 1"/>
    <property type="match status" value="1"/>
</dbReference>
<evidence type="ECO:0000256" key="13">
    <source>
        <dbReference type="ARBA" id="ARBA00022679"/>
    </source>
</evidence>
<dbReference type="GO" id="GO:0004674">
    <property type="term" value="F:protein serine/threonine kinase activity"/>
    <property type="evidence" value="ECO:0007669"/>
    <property type="project" value="UniProtKB-KW"/>
</dbReference>
<dbReference type="SMART" id="SM00220">
    <property type="entry name" value="S_TKc"/>
    <property type="match status" value="1"/>
</dbReference>
<dbReference type="FunFam" id="1.10.238.10:FF:000003">
    <property type="entry name" value="Calmodulin A"/>
    <property type="match status" value="1"/>
</dbReference>
<comment type="cofactor">
    <cofactor evidence="1">
        <name>Mg(2+)</name>
        <dbReference type="ChEBI" id="CHEBI:18420"/>
    </cofactor>
</comment>
<proteinExistence type="inferred from homology"/>
<evidence type="ECO:0000256" key="22">
    <source>
        <dbReference type="ARBA" id="ARBA00022870"/>
    </source>
</evidence>
<dbReference type="GO" id="GO:0005737">
    <property type="term" value="C:cytoplasm"/>
    <property type="evidence" value="ECO:0007669"/>
    <property type="project" value="UniProtKB-SubCell"/>
</dbReference>
<gene>
    <name evidence="37" type="ORF">TAT_000097900</name>
    <name evidence="38" type="ORF">TAV_000097300</name>
</gene>
<evidence type="ECO:0000256" key="19">
    <source>
        <dbReference type="ARBA" id="ARBA00022837"/>
    </source>
</evidence>
<dbReference type="GO" id="GO:0020005">
    <property type="term" value="C:symbiont-containing vacuole membrane"/>
    <property type="evidence" value="ECO:0007669"/>
    <property type="project" value="UniProtKB-SubCell"/>
</dbReference>
<evidence type="ECO:0000256" key="27">
    <source>
        <dbReference type="ARBA" id="ARBA00023288"/>
    </source>
</evidence>
<comment type="similarity">
    <text evidence="28">Belongs to the protein kinase superfamily. Ser/Thr protein kinase family. CDPK subfamily.</text>
</comment>
<feature type="domain" description="EF-hand" evidence="36">
    <location>
        <begin position="405"/>
        <end position="440"/>
    </location>
</feature>
<evidence type="ECO:0000256" key="24">
    <source>
        <dbReference type="ARBA" id="ARBA00023136"/>
    </source>
</evidence>
<dbReference type="GO" id="GO:0020002">
    <property type="term" value="C:host cell plasma membrane"/>
    <property type="evidence" value="ECO:0007669"/>
    <property type="project" value="UniProtKB-SubCell"/>
</dbReference>
<evidence type="ECO:0000259" key="35">
    <source>
        <dbReference type="PROSITE" id="PS50011"/>
    </source>
</evidence>
<evidence type="ECO:0000313" key="37">
    <source>
        <dbReference type="EMBL" id="SVP89127.1"/>
    </source>
</evidence>
<dbReference type="InterPro" id="IPR008271">
    <property type="entry name" value="Ser/Thr_kinase_AS"/>
</dbReference>
<reference evidence="37" key="1">
    <citation type="submission" date="2018-07" db="EMBL/GenBank/DDBJ databases">
        <authorList>
            <person name="Quirk P.G."/>
            <person name="Krulwich T.A."/>
        </authorList>
    </citation>
    <scope>NUCLEOTIDE SEQUENCE</scope>
    <source>
        <strain evidence="37">Anand</strain>
    </source>
</reference>
<evidence type="ECO:0000256" key="10">
    <source>
        <dbReference type="ARBA" id="ARBA00022511"/>
    </source>
</evidence>
<evidence type="ECO:0000256" key="33">
    <source>
        <dbReference type="ARBA" id="ARBA00068067"/>
    </source>
</evidence>
<evidence type="ECO:0000256" key="16">
    <source>
        <dbReference type="ARBA" id="ARBA00022737"/>
    </source>
</evidence>
<dbReference type="EC" id="2.7.11.1" evidence="7"/>
<feature type="binding site" evidence="34">
    <location>
        <position position="83"/>
    </location>
    <ligand>
        <name>ATP</name>
        <dbReference type="ChEBI" id="CHEBI:30616"/>
    </ligand>
</feature>
<keyword evidence="21" id="KW-0282">Flagellum</keyword>
<dbReference type="PROSITE" id="PS00018">
    <property type="entry name" value="EF_HAND_1"/>
    <property type="match status" value="3"/>
</dbReference>
<dbReference type="AlphaFoldDB" id="A0A3B0MGI9"/>
<dbReference type="SUPFAM" id="SSF47473">
    <property type="entry name" value="EF-hand"/>
    <property type="match status" value="1"/>
</dbReference>
<dbReference type="EMBL" id="UIVS01000001">
    <property type="protein sequence ID" value="SVP90268.1"/>
    <property type="molecule type" value="Genomic_DNA"/>
</dbReference>
<comment type="catalytic activity">
    <reaction evidence="29">
        <text>L-threonyl-[protein] + ATP = O-phospho-L-threonyl-[protein] + ADP + H(+)</text>
        <dbReference type="Rhea" id="RHEA:46608"/>
        <dbReference type="Rhea" id="RHEA-COMP:11060"/>
        <dbReference type="Rhea" id="RHEA-COMP:11605"/>
        <dbReference type="ChEBI" id="CHEBI:15378"/>
        <dbReference type="ChEBI" id="CHEBI:30013"/>
        <dbReference type="ChEBI" id="CHEBI:30616"/>
        <dbReference type="ChEBI" id="CHEBI:61977"/>
        <dbReference type="ChEBI" id="CHEBI:456216"/>
        <dbReference type="EC" id="2.7.11.1"/>
    </reaction>
</comment>
<evidence type="ECO:0000256" key="21">
    <source>
        <dbReference type="ARBA" id="ARBA00022846"/>
    </source>
</evidence>
<comment type="subunit">
    <text evidence="6">Monomer.</text>
</comment>
<dbReference type="SMART" id="SM00054">
    <property type="entry name" value="EFh"/>
    <property type="match status" value="4"/>
</dbReference>
<keyword evidence="18 37" id="KW-0418">Kinase</keyword>
<keyword evidence="13" id="KW-0808">Transferase</keyword>
<keyword evidence="8" id="KW-1003">Cell membrane</keyword>
<dbReference type="GO" id="GO:0005524">
    <property type="term" value="F:ATP binding"/>
    <property type="evidence" value="ECO:0007669"/>
    <property type="project" value="UniProtKB-UniRule"/>
</dbReference>
<keyword evidence="14" id="KW-0519">Myristate</keyword>
<keyword evidence="16" id="KW-0677">Repeat</keyword>
<feature type="domain" description="EF-hand" evidence="36">
    <location>
        <begin position="474"/>
        <end position="509"/>
    </location>
</feature>
<evidence type="ECO:0000256" key="17">
    <source>
        <dbReference type="ARBA" id="ARBA00022741"/>
    </source>
</evidence>